<dbReference type="AlphaFoldDB" id="A0A5B8YLR9"/>
<proteinExistence type="predicted"/>
<keyword evidence="1" id="KW-0732">Signal</keyword>
<name>A0A5B8YLR9_9FLAO</name>
<evidence type="ECO:0000256" key="1">
    <source>
        <dbReference type="SAM" id="SignalP"/>
    </source>
</evidence>
<dbReference type="KEGG" id="anp:FK178_10815"/>
<dbReference type="RefSeq" id="WP_146834784.1">
    <property type="nucleotide sequence ID" value="NZ_CP042476.1"/>
</dbReference>
<keyword evidence="3" id="KW-1185">Reference proteome</keyword>
<dbReference type="InterPro" id="IPR058060">
    <property type="entry name" value="HYC_CC_PP"/>
</dbReference>
<evidence type="ECO:0008006" key="4">
    <source>
        <dbReference type="Google" id="ProtNLM"/>
    </source>
</evidence>
<dbReference type="NCBIfam" id="NF047658">
    <property type="entry name" value="HYC_CC_PP"/>
    <property type="match status" value="1"/>
</dbReference>
<dbReference type="InterPro" id="IPR058512">
    <property type="entry name" value="DUF8199"/>
</dbReference>
<reference evidence="2 3" key="1">
    <citation type="submission" date="2019-08" db="EMBL/GenBank/DDBJ databases">
        <title>Antarcticibacterium arcticum sp. nov., a bacterium isolated from marine sediment of the Canadian Beaufort Sea.</title>
        <authorList>
            <person name="Lee Y.M."/>
            <person name="Baek K."/>
            <person name="Lee D.-H."/>
            <person name="Shin S.C."/>
            <person name="Jin Y.K."/>
            <person name="Park Y."/>
        </authorList>
    </citation>
    <scope>NUCLEOTIDE SEQUENCE [LARGE SCALE GENOMIC DNA]</scope>
    <source>
        <strain evidence="2 3">PAMC 28998</strain>
    </source>
</reference>
<feature type="chain" id="PRO_5023087087" description="Secreted protein" evidence="1">
    <location>
        <begin position="26"/>
        <end position="133"/>
    </location>
</feature>
<accession>A0A5B8YLR9</accession>
<sequence>MKTTFHKMLSLTLALLVFMSTFSFTVDKHFCGSMLVDKAVFSQAKTCGMEMMADSSASEGSCCTNEKTAIDGQDELKISFQSLELDQQLFLTTFTHSYLILFEGTAVKHVPFNHYSPPILVSDIQILDQVFLI</sequence>
<protein>
    <recommendedName>
        <fullName evidence="4">Secreted protein</fullName>
    </recommendedName>
</protein>
<dbReference type="OrthoDB" id="1493875at2"/>
<evidence type="ECO:0000313" key="3">
    <source>
        <dbReference type="Proteomes" id="UP000321954"/>
    </source>
</evidence>
<gene>
    <name evidence="2" type="ORF">FK178_10815</name>
</gene>
<organism evidence="2 3">
    <name type="scientific">Antarcticibacterium arcticum</name>
    <dbReference type="NCBI Taxonomy" id="2585771"/>
    <lineage>
        <taxon>Bacteria</taxon>
        <taxon>Pseudomonadati</taxon>
        <taxon>Bacteroidota</taxon>
        <taxon>Flavobacteriia</taxon>
        <taxon>Flavobacteriales</taxon>
        <taxon>Flavobacteriaceae</taxon>
        <taxon>Antarcticibacterium</taxon>
    </lineage>
</organism>
<dbReference type="Pfam" id="PF26622">
    <property type="entry name" value="DUF8199"/>
    <property type="match status" value="1"/>
</dbReference>
<dbReference type="EMBL" id="CP042476">
    <property type="protein sequence ID" value="QED38178.1"/>
    <property type="molecule type" value="Genomic_DNA"/>
</dbReference>
<feature type="signal peptide" evidence="1">
    <location>
        <begin position="1"/>
        <end position="25"/>
    </location>
</feature>
<dbReference type="Proteomes" id="UP000321954">
    <property type="component" value="Chromosome"/>
</dbReference>
<evidence type="ECO:0000313" key="2">
    <source>
        <dbReference type="EMBL" id="QED38178.1"/>
    </source>
</evidence>